<keyword evidence="11 13" id="KW-0234">DNA repair</keyword>
<comment type="similarity">
    <text evidence="1 13">Belongs to the RuvC family.</text>
</comment>
<comment type="catalytic activity">
    <reaction evidence="12 13">
        <text>Endonucleolytic cleavage at a junction such as a reciprocal single-stranded crossover between two homologous DNA duplexes (Holliday junction).</text>
        <dbReference type="EC" id="3.1.21.10"/>
    </reaction>
</comment>
<evidence type="ECO:0000256" key="11">
    <source>
        <dbReference type="ARBA" id="ARBA00023204"/>
    </source>
</evidence>
<keyword evidence="6 13" id="KW-0227">DNA damage</keyword>
<dbReference type="GO" id="GO:0006281">
    <property type="term" value="P:DNA repair"/>
    <property type="evidence" value="ECO:0007669"/>
    <property type="project" value="UniProtKB-UniRule"/>
</dbReference>
<dbReference type="InterPro" id="IPR002176">
    <property type="entry name" value="X-over_junc_endoDNase_RuvC"/>
</dbReference>
<dbReference type="EC" id="3.1.21.10" evidence="13 14"/>
<evidence type="ECO:0000256" key="8">
    <source>
        <dbReference type="ARBA" id="ARBA00022842"/>
    </source>
</evidence>
<dbReference type="PRINTS" id="PR00696">
    <property type="entry name" value="RSOLVASERUVC"/>
</dbReference>
<evidence type="ECO:0000256" key="2">
    <source>
        <dbReference type="ARBA" id="ARBA00022490"/>
    </source>
</evidence>
<dbReference type="CDD" id="cd16962">
    <property type="entry name" value="RuvC"/>
    <property type="match status" value="1"/>
</dbReference>
<dbReference type="PANTHER" id="PTHR30194:SF3">
    <property type="entry name" value="CROSSOVER JUNCTION ENDODEOXYRIBONUCLEASE RUVC"/>
    <property type="match status" value="1"/>
</dbReference>
<comment type="subcellular location">
    <subcellularLocation>
        <location evidence="13">Cytoplasm</location>
    </subcellularLocation>
</comment>
<evidence type="ECO:0000256" key="4">
    <source>
        <dbReference type="ARBA" id="ARBA00022723"/>
    </source>
</evidence>
<dbReference type="AlphaFoldDB" id="A0A1G2CCP1"/>
<dbReference type="InterPro" id="IPR036397">
    <property type="entry name" value="RNaseH_sf"/>
</dbReference>
<name>A0A1G2CCP1_9BACT</name>
<sequence length="183" mass="19745">MIILGIDPGTARMGYGVIKKDGAKILFLDAGILRVSKSDGRHIFLQIKIGLEKIIKKWKPEIMAIEKVYFSKNQKTAMSVAEARGVAILTGLEDGLAIREYSPNEIKAGLTGYGHADKRGVAKMVNLALGTPKLKIMDDASDALAIAIFAAGALRVDAWPFAHKRKSMDIRRTSAGSHGNISA</sequence>
<dbReference type="GO" id="GO:0006310">
    <property type="term" value="P:DNA recombination"/>
    <property type="evidence" value="ECO:0007669"/>
    <property type="project" value="UniProtKB-UniRule"/>
</dbReference>
<evidence type="ECO:0000256" key="6">
    <source>
        <dbReference type="ARBA" id="ARBA00022763"/>
    </source>
</evidence>
<keyword evidence="3 13" id="KW-0540">Nuclease</keyword>
<evidence type="ECO:0000256" key="1">
    <source>
        <dbReference type="ARBA" id="ARBA00009518"/>
    </source>
</evidence>
<keyword evidence="5 13" id="KW-0255">Endonuclease</keyword>
<evidence type="ECO:0000256" key="9">
    <source>
        <dbReference type="ARBA" id="ARBA00023125"/>
    </source>
</evidence>
<dbReference type="GO" id="GO:0000287">
    <property type="term" value="F:magnesium ion binding"/>
    <property type="evidence" value="ECO:0007669"/>
    <property type="project" value="UniProtKB-UniRule"/>
</dbReference>
<comment type="function">
    <text evidence="13">The RuvA-RuvB-RuvC complex processes Holliday junction (HJ) DNA during genetic recombination and DNA repair. Endonuclease that resolves HJ intermediates. Cleaves cruciform DNA by making single-stranded nicks across the HJ at symmetrical positions within the homologous arms, yielding a 5'-phosphate and a 3'-hydroxyl group; requires a central core of homology in the junction. The consensus cleavage sequence is 5'-(A/T)TT(C/G)-3'. Cleavage occurs on the 3'-side of the TT dinucleotide at the point of strand exchange. HJ branch migration catalyzed by RuvA-RuvB allows RuvC to scan DNA until it finds its consensus sequence, where it cleaves and resolves the cruciform DNA.</text>
</comment>
<proteinExistence type="inferred from homology"/>
<organism evidence="15 16">
    <name type="scientific">Candidatus Liptonbacteria bacterium RIFCSPLOWO2_01_FULL_45_15</name>
    <dbReference type="NCBI Taxonomy" id="1798649"/>
    <lineage>
        <taxon>Bacteria</taxon>
        <taxon>Candidatus Liptoniibacteriota</taxon>
    </lineage>
</organism>
<evidence type="ECO:0000256" key="5">
    <source>
        <dbReference type="ARBA" id="ARBA00022759"/>
    </source>
</evidence>
<keyword evidence="4 13" id="KW-0479">Metal-binding</keyword>
<comment type="cofactor">
    <cofactor evidence="13">
        <name>Mg(2+)</name>
        <dbReference type="ChEBI" id="CHEBI:18420"/>
    </cofactor>
    <text evidence="13">Binds 2 Mg(2+) ion per subunit.</text>
</comment>
<dbReference type="FunFam" id="3.30.420.10:FF:000002">
    <property type="entry name" value="Crossover junction endodeoxyribonuclease RuvC"/>
    <property type="match status" value="1"/>
</dbReference>
<keyword evidence="10 13" id="KW-0233">DNA recombination</keyword>
<evidence type="ECO:0000256" key="7">
    <source>
        <dbReference type="ARBA" id="ARBA00022801"/>
    </source>
</evidence>
<dbReference type="HAMAP" id="MF_00034">
    <property type="entry name" value="RuvC"/>
    <property type="match status" value="1"/>
</dbReference>
<protein>
    <recommendedName>
        <fullName evidence="13 14">Crossover junction endodeoxyribonuclease RuvC</fullName>
        <ecNumber evidence="13 14">3.1.21.10</ecNumber>
    </recommendedName>
    <alternativeName>
        <fullName evidence="13">Holliday junction nuclease RuvC</fullName>
    </alternativeName>
    <alternativeName>
        <fullName evidence="13">Holliday junction resolvase RuvC</fullName>
    </alternativeName>
</protein>
<feature type="binding site" evidence="13">
    <location>
        <position position="66"/>
    </location>
    <ligand>
        <name>Mg(2+)</name>
        <dbReference type="ChEBI" id="CHEBI:18420"/>
        <label>2</label>
    </ligand>
</feature>
<comment type="subunit">
    <text evidence="13">Homodimer which binds Holliday junction (HJ) DNA. The HJ becomes 2-fold symmetrical on binding to RuvC with unstacked arms; it has a different conformation from HJ DNA in complex with RuvA. In the full resolvosome a probable DNA-RuvA(4)-RuvB(12)-RuvC(2) complex forms which resolves the HJ.</text>
</comment>
<feature type="active site" evidence="13">
    <location>
        <position position="139"/>
    </location>
</feature>
<keyword evidence="2 13" id="KW-0963">Cytoplasm</keyword>
<dbReference type="Gene3D" id="3.30.420.10">
    <property type="entry name" value="Ribonuclease H-like superfamily/Ribonuclease H"/>
    <property type="match status" value="1"/>
</dbReference>
<dbReference type="GO" id="GO:0005737">
    <property type="term" value="C:cytoplasm"/>
    <property type="evidence" value="ECO:0007669"/>
    <property type="project" value="UniProtKB-SubCell"/>
</dbReference>
<evidence type="ECO:0000256" key="10">
    <source>
        <dbReference type="ARBA" id="ARBA00023172"/>
    </source>
</evidence>
<evidence type="ECO:0000313" key="15">
    <source>
        <dbReference type="EMBL" id="OGY98951.1"/>
    </source>
</evidence>
<dbReference type="SUPFAM" id="SSF53098">
    <property type="entry name" value="Ribonuclease H-like"/>
    <property type="match status" value="1"/>
</dbReference>
<dbReference type="EMBL" id="MHKZ01000048">
    <property type="protein sequence ID" value="OGY98951.1"/>
    <property type="molecule type" value="Genomic_DNA"/>
</dbReference>
<evidence type="ECO:0000256" key="12">
    <source>
        <dbReference type="ARBA" id="ARBA00029354"/>
    </source>
</evidence>
<feature type="binding site" evidence="13">
    <location>
        <position position="139"/>
    </location>
    <ligand>
        <name>Mg(2+)</name>
        <dbReference type="ChEBI" id="CHEBI:18420"/>
        <label>1</label>
    </ligand>
</feature>
<evidence type="ECO:0000256" key="14">
    <source>
        <dbReference type="NCBIfam" id="TIGR00228"/>
    </source>
</evidence>
<accession>A0A1G2CCP1</accession>
<dbReference type="InterPro" id="IPR012337">
    <property type="entry name" value="RNaseH-like_sf"/>
</dbReference>
<evidence type="ECO:0000256" key="13">
    <source>
        <dbReference type="HAMAP-Rule" id="MF_00034"/>
    </source>
</evidence>
<dbReference type="GO" id="GO:0048476">
    <property type="term" value="C:Holliday junction resolvase complex"/>
    <property type="evidence" value="ECO:0007669"/>
    <property type="project" value="UniProtKB-UniRule"/>
</dbReference>
<keyword evidence="9 13" id="KW-0238">DNA-binding</keyword>
<dbReference type="GO" id="GO:0008821">
    <property type="term" value="F:crossover junction DNA endonuclease activity"/>
    <property type="evidence" value="ECO:0007669"/>
    <property type="project" value="UniProtKB-UniRule"/>
</dbReference>
<dbReference type="PANTHER" id="PTHR30194">
    <property type="entry name" value="CROSSOVER JUNCTION ENDODEOXYRIBONUCLEASE RUVC"/>
    <property type="match status" value="1"/>
</dbReference>
<keyword evidence="7 13" id="KW-0378">Hydrolase</keyword>
<dbReference type="STRING" id="1798649.A3B13_00725"/>
<evidence type="ECO:0000256" key="3">
    <source>
        <dbReference type="ARBA" id="ARBA00022722"/>
    </source>
</evidence>
<feature type="active site" evidence="13">
    <location>
        <position position="66"/>
    </location>
</feature>
<dbReference type="Proteomes" id="UP000176287">
    <property type="component" value="Unassembled WGS sequence"/>
</dbReference>
<dbReference type="Pfam" id="PF02075">
    <property type="entry name" value="RuvC"/>
    <property type="match status" value="1"/>
</dbReference>
<evidence type="ECO:0000313" key="16">
    <source>
        <dbReference type="Proteomes" id="UP000176287"/>
    </source>
</evidence>
<dbReference type="NCBIfam" id="TIGR00228">
    <property type="entry name" value="ruvC"/>
    <property type="match status" value="1"/>
</dbReference>
<reference evidence="15 16" key="1">
    <citation type="journal article" date="2016" name="Nat. Commun.">
        <title>Thousands of microbial genomes shed light on interconnected biogeochemical processes in an aquifer system.</title>
        <authorList>
            <person name="Anantharaman K."/>
            <person name="Brown C.T."/>
            <person name="Hug L.A."/>
            <person name="Sharon I."/>
            <person name="Castelle C.J."/>
            <person name="Probst A.J."/>
            <person name="Thomas B.C."/>
            <person name="Singh A."/>
            <person name="Wilkins M.J."/>
            <person name="Karaoz U."/>
            <person name="Brodie E.L."/>
            <person name="Williams K.H."/>
            <person name="Hubbard S.S."/>
            <person name="Banfield J.F."/>
        </authorList>
    </citation>
    <scope>NUCLEOTIDE SEQUENCE [LARGE SCALE GENOMIC DNA]</scope>
</reference>
<dbReference type="GO" id="GO:0003677">
    <property type="term" value="F:DNA binding"/>
    <property type="evidence" value="ECO:0007669"/>
    <property type="project" value="UniProtKB-KW"/>
</dbReference>
<feature type="binding site" evidence="13">
    <location>
        <position position="7"/>
    </location>
    <ligand>
        <name>Mg(2+)</name>
        <dbReference type="ChEBI" id="CHEBI:18420"/>
        <label>1</label>
    </ligand>
</feature>
<feature type="active site" evidence="13">
    <location>
        <position position="7"/>
    </location>
</feature>
<keyword evidence="8 13" id="KW-0460">Magnesium</keyword>
<gene>
    <name evidence="13" type="primary">ruvC</name>
    <name evidence="15" type="ORF">A3B13_00725</name>
</gene>
<comment type="caution">
    <text evidence="15">The sequence shown here is derived from an EMBL/GenBank/DDBJ whole genome shotgun (WGS) entry which is preliminary data.</text>
</comment>